<dbReference type="InterPro" id="IPR012312">
    <property type="entry name" value="Hemerythrin-like"/>
</dbReference>
<evidence type="ECO:0000259" key="4">
    <source>
        <dbReference type="Pfam" id="PF01814"/>
    </source>
</evidence>
<evidence type="ECO:0000313" key="5">
    <source>
        <dbReference type="EMBL" id="CDL00551.1"/>
    </source>
</evidence>
<dbReference type="SUPFAM" id="SSF47188">
    <property type="entry name" value="Hemerythrin-like"/>
    <property type="match status" value="1"/>
</dbReference>
<dbReference type="eggNOG" id="COG2703">
    <property type="taxonomic scope" value="Bacteria"/>
</dbReference>
<evidence type="ECO:0000256" key="3">
    <source>
        <dbReference type="ARBA" id="ARBA00023004"/>
    </source>
</evidence>
<dbReference type="InterPro" id="IPR012827">
    <property type="entry name" value="Hemerythrin_metal-bd"/>
</dbReference>
<dbReference type="InterPro" id="IPR035938">
    <property type="entry name" value="Hemerythrin-like_sf"/>
</dbReference>
<dbReference type="EMBL" id="HG794546">
    <property type="protein sequence ID" value="CDL00551.1"/>
    <property type="molecule type" value="Genomic_DNA"/>
</dbReference>
<accession>V6F871</accession>
<dbReference type="HOGENOM" id="CLU_086902_3_0_5"/>
<gene>
    <name evidence="5" type="ordered locus">MGMSRv2__3336</name>
</gene>
<dbReference type="KEGG" id="mgy:MGMSRv2__3336"/>
<protein>
    <recommendedName>
        <fullName evidence="4">Hemerythrin-like domain-containing protein</fullName>
    </recommendedName>
</protein>
<dbReference type="NCBIfam" id="TIGR02481">
    <property type="entry name" value="hemeryth_dom"/>
    <property type="match status" value="1"/>
</dbReference>
<dbReference type="PANTHER" id="PTHR37164:SF1">
    <property type="entry name" value="BACTERIOHEMERYTHRIN"/>
    <property type="match status" value="1"/>
</dbReference>
<dbReference type="STRING" id="1430440.MGMSRv2__3336"/>
<dbReference type="Pfam" id="PF01814">
    <property type="entry name" value="Hemerythrin"/>
    <property type="match status" value="1"/>
</dbReference>
<keyword evidence="6" id="KW-1185">Reference proteome</keyword>
<organism evidence="5 6">
    <name type="scientific">Magnetospirillum gryphiswaldense (strain DSM 6361 / JCM 21280 / NBRC 15271 / MSR-1)</name>
    <dbReference type="NCBI Taxonomy" id="431944"/>
    <lineage>
        <taxon>Bacteria</taxon>
        <taxon>Pseudomonadati</taxon>
        <taxon>Pseudomonadota</taxon>
        <taxon>Alphaproteobacteria</taxon>
        <taxon>Rhodospirillales</taxon>
        <taxon>Rhodospirillaceae</taxon>
        <taxon>Magnetospirillum</taxon>
    </lineage>
</organism>
<dbReference type="Proteomes" id="UP000018922">
    <property type="component" value="Chromosome I"/>
</dbReference>
<comment type="similarity">
    <text evidence="1">Belongs to the hemerythrin family.</text>
</comment>
<name>V6F871_MAGGM</name>
<keyword evidence="2" id="KW-0479">Metal-binding</keyword>
<evidence type="ECO:0000313" key="6">
    <source>
        <dbReference type="Proteomes" id="UP000018922"/>
    </source>
</evidence>
<dbReference type="AlphaFoldDB" id="V6F871"/>
<proteinExistence type="inferred from homology"/>
<dbReference type="PANTHER" id="PTHR37164">
    <property type="entry name" value="BACTERIOHEMERYTHRIN"/>
    <property type="match status" value="1"/>
</dbReference>
<sequence length="119" mass="13913">MIKLTPDLLIGNTTIDKDHEKLITIINDFLEHSKSLNNAKLMSDTLKALLDYTKFHFEREERIQKECMYPYHDMHLHEHNALVMQIQDMARTYFIEKSKPLDQHSVNATYAAAPLSALR</sequence>
<dbReference type="GO" id="GO:0046872">
    <property type="term" value="F:metal ion binding"/>
    <property type="evidence" value="ECO:0007669"/>
    <property type="project" value="UniProtKB-KW"/>
</dbReference>
<evidence type="ECO:0000256" key="1">
    <source>
        <dbReference type="ARBA" id="ARBA00010587"/>
    </source>
</evidence>
<keyword evidence="3" id="KW-0408">Iron</keyword>
<dbReference type="CDD" id="cd12107">
    <property type="entry name" value="Hemerythrin"/>
    <property type="match status" value="1"/>
</dbReference>
<feature type="domain" description="Hemerythrin-like" evidence="4">
    <location>
        <begin position="13"/>
        <end position="93"/>
    </location>
</feature>
<dbReference type="InterPro" id="IPR050669">
    <property type="entry name" value="Hemerythrin"/>
</dbReference>
<evidence type="ECO:0000256" key="2">
    <source>
        <dbReference type="ARBA" id="ARBA00022723"/>
    </source>
</evidence>
<reference evidence="5 6" key="1">
    <citation type="journal article" date="2014" name="Genome Announc.">
        <title>Complete genome sequence of Magnetospirillum gryphiswaldense MSR-1.</title>
        <authorList>
            <person name="Wang X."/>
            <person name="Wang Q."/>
            <person name="Zhang W."/>
            <person name="Wang Y."/>
            <person name="Li L."/>
            <person name="Wen T."/>
            <person name="Zhang T."/>
            <person name="Zhang Y."/>
            <person name="Xu J."/>
            <person name="Hu J."/>
            <person name="Li S."/>
            <person name="Liu L."/>
            <person name="Liu J."/>
            <person name="Jiang W."/>
            <person name="Tian J."/>
            <person name="Li Y."/>
            <person name="Schuler D."/>
            <person name="Wang L."/>
            <person name="Li J."/>
        </authorList>
    </citation>
    <scope>NUCLEOTIDE SEQUENCE [LARGE SCALE GENOMIC DNA]</scope>
    <source>
        <strain evidence="6">DSM 6361 / JCM 21280 / NBRC 15271 / MSR-1</strain>
    </source>
</reference>
<dbReference type="Gene3D" id="1.20.120.50">
    <property type="entry name" value="Hemerythrin-like"/>
    <property type="match status" value="1"/>
</dbReference>